<evidence type="ECO:0000256" key="7">
    <source>
        <dbReference type="ARBA" id="ARBA00023186"/>
    </source>
</evidence>
<dbReference type="NCBIfam" id="NF003520">
    <property type="entry name" value="PRK05183.1"/>
    <property type="match status" value="1"/>
</dbReference>
<sequence length="647" mass="69158">MGKIIGIDLGTTNSCVSVMEGNQPKVIENSEGARTTPSIIAYQEDGEILVGAPAKRQAVTNPKNTIYAAKRLIGRKFQEKEVQKDINLMPYAIVAADNGDAWIGVRDKKLAPPQISAEVLRKMKKTAEDYLGEEVTEAVITVPAYFNDAQRQATKDAGRIAGLDVKRIINEPTAAALAFGLDKAEKGDRKIAVYDLGGGTFDVSIIEIADVDGEKQFEVLSTNGDTFLGGEDFDQRLIDYIIDEFKKINGLDLSKDAIALQRIKASAERAKIELSSSQQTEINEPYIAMANGAPVHLNLKITRAKLESLVEELIAKTIEPCRTAIKDAGVKVSEIDDVILVGGMTRMPKVIEKVKEFFGKDPRRDVNPDEAVAVGAAIQGSVLSGDRKDVLLLDVTPLSLGIETMGGVMTKMIKKNTTIPTKFSQVFSTADDNQPAVTIKVYQGEREMAAGNKGLGEFNLEGIPPAPRGTPQIEVTFDIDANGILHVGAKDKATGKENKITIKANSGLNEDEIEKMVRDAEANAEEDKRLKELAEARNQGDALVHSTKKALGEYGDKLAAGEKEVIEAAIKELEDVLKGDDKAAIDAKTAALSTAAQKLGEKMYADQQAQAAAAGGAAGATGADAGAGGAGHAKDDNVVDADFKEVK</sequence>
<feature type="coiled-coil region" evidence="10">
    <location>
        <begin position="510"/>
        <end position="537"/>
    </location>
</feature>
<dbReference type="NCBIfam" id="NF001413">
    <property type="entry name" value="PRK00290.1"/>
    <property type="match status" value="1"/>
</dbReference>
<dbReference type="PROSITE" id="PS00297">
    <property type="entry name" value="HSP70_1"/>
    <property type="match status" value="1"/>
</dbReference>
<keyword evidence="3 8" id="KW-0597">Phosphoprotein</keyword>
<dbReference type="FunFam" id="2.60.34.10:FF:000014">
    <property type="entry name" value="Chaperone protein DnaK HSP70"/>
    <property type="match status" value="1"/>
</dbReference>
<dbReference type="AlphaFoldDB" id="A0A7V8JTI3"/>
<dbReference type="InterPro" id="IPR029048">
    <property type="entry name" value="HSP70_C_sf"/>
</dbReference>
<comment type="induction">
    <text evidence="8">By stress conditions e.g. heat shock.</text>
</comment>
<dbReference type="GO" id="GO:0140662">
    <property type="term" value="F:ATP-dependent protein folding chaperone"/>
    <property type="evidence" value="ECO:0007669"/>
    <property type="project" value="InterPro"/>
</dbReference>
<dbReference type="GO" id="GO:0005524">
    <property type="term" value="F:ATP binding"/>
    <property type="evidence" value="ECO:0007669"/>
    <property type="project" value="UniProtKB-UniRule"/>
</dbReference>
<evidence type="ECO:0000256" key="5">
    <source>
        <dbReference type="ARBA" id="ARBA00022840"/>
    </source>
</evidence>
<dbReference type="Gene3D" id="3.90.640.10">
    <property type="entry name" value="Actin, Chain A, domain 4"/>
    <property type="match status" value="1"/>
</dbReference>
<comment type="similarity">
    <text evidence="1 8 9">Belongs to the heat shock protein 70 family.</text>
</comment>
<comment type="function">
    <text evidence="8">Acts as a chaperone.</text>
</comment>
<dbReference type="FunFam" id="1.20.1270.10:FF:000001">
    <property type="entry name" value="Molecular chaperone DnaK"/>
    <property type="match status" value="1"/>
</dbReference>
<dbReference type="InterPro" id="IPR013126">
    <property type="entry name" value="Hsp_70_fam"/>
</dbReference>
<keyword evidence="10" id="KW-0175">Coiled coil</keyword>
<keyword evidence="4 8" id="KW-0547">Nucleotide-binding</keyword>
<keyword evidence="6 8" id="KW-0346">Stress response</keyword>
<dbReference type="PRINTS" id="PR00301">
    <property type="entry name" value="HEATSHOCK70"/>
</dbReference>
<comment type="caution">
    <text evidence="12">The sequence shown here is derived from an EMBL/GenBank/DDBJ whole genome shotgun (WGS) entry which is preliminary data.</text>
</comment>
<evidence type="ECO:0000313" key="13">
    <source>
        <dbReference type="Proteomes" id="UP000462435"/>
    </source>
</evidence>
<dbReference type="FunFam" id="3.90.640.10:FF:000003">
    <property type="entry name" value="Molecular chaperone DnaK"/>
    <property type="match status" value="1"/>
</dbReference>
<reference evidence="13" key="1">
    <citation type="journal article" date="2020" name="MBio">
        <title>Horizontal gene transfer to a defensive symbiont with a reduced genome amongst a multipartite beetle microbiome.</title>
        <authorList>
            <person name="Waterworth S.C."/>
            <person name="Florez L.V."/>
            <person name="Rees E.R."/>
            <person name="Hertweck C."/>
            <person name="Kaltenpoth M."/>
            <person name="Kwan J.C."/>
        </authorList>
    </citation>
    <scope>NUCLEOTIDE SEQUENCE [LARGE SCALE GENOMIC DNA]</scope>
</reference>
<dbReference type="Gene3D" id="2.60.34.10">
    <property type="entry name" value="Substrate Binding Domain Of DNAk, Chain A, domain 1"/>
    <property type="match status" value="1"/>
</dbReference>
<dbReference type="SUPFAM" id="SSF100920">
    <property type="entry name" value="Heat shock protein 70kD (HSP70), peptide-binding domain"/>
    <property type="match status" value="1"/>
</dbReference>
<dbReference type="InterPro" id="IPR018181">
    <property type="entry name" value="Heat_shock_70_CS"/>
</dbReference>
<protein>
    <recommendedName>
        <fullName evidence="2 8">Chaperone protein DnaK</fullName>
    </recommendedName>
    <alternativeName>
        <fullName evidence="8">HSP70</fullName>
    </alternativeName>
    <alternativeName>
        <fullName evidence="8">Heat shock 70 kDa protein</fullName>
    </alternativeName>
    <alternativeName>
        <fullName evidence="8">Heat shock protein 70</fullName>
    </alternativeName>
</protein>
<evidence type="ECO:0000256" key="2">
    <source>
        <dbReference type="ARBA" id="ARBA00014415"/>
    </source>
</evidence>
<evidence type="ECO:0000256" key="9">
    <source>
        <dbReference type="RuleBase" id="RU003322"/>
    </source>
</evidence>
<evidence type="ECO:0000256" key="10">
    <source>
        <dbReference type="SAM" id="Coils"/>
    </source>
</evidence>
<evidence type="ECO:0000256" key="11">
    <source>
        <dbReference type="SAM" id="MobiDB-lite"/>
    </source>
</evidence>
<dbReference type="PROSITE" id="PS01036">
    <property type="entry name" value="HSP70_3"/>
    <property type="match status" value="1"/>
</dbReference>
<evidence type="ECO:0000256" key="1">
    <source>
        <dbReference type="ARBA" id="ARBA00007381"/>
    </source>
</evidence>
<keyword evidence="5 8" id="KW-0067">ATP-binding</keyword>
<dbReference type="SUPFAM" id="SSF100934">
    <property type="entry name" value="Heat shock protein 70kD (HSP70), C-terminal subdomain"/>
    <property type="match status" value="1"/>
</dbReference>
<dbReference type="Proteomes" id="UP000462435">
    <property type="component" value="Unassembled WGS sequence"/>
</dbReference>
<dbReference type="Gene3D" id="3.30.420.40">
    <property type="match status" value="2"/>
</dbReference>
<evidence type="ECO:0000256" key="6">
    <source>
        <dbReference type="ARBA" id="ARBA00023016"/>
    </source>
</evidence>
<dbReference type="HAMAP" id="MF_00332">
    <property type="entry name" value="DnaK"/>
    <property type="match status" value="1"/>
</dbReference>
<feature type="region of interest" description="Disordered" evidence="11">
    <location>
        <begin position="608"/>
        <end position="647"/>
    </location>
</feature>
<dbReference type="Gene3D" id="1.20.1270.10">
    <property type="match status" value="1"/>
</dbReference>
<dbReference type="InterPro" id="IPR012725">
    <property type="entry name" value="Chaperone_DnaK"/>
</dbReference>
<dbReference type="SUPFAM" id="SSF53067">
    <property type="entry name" value="Actin-like ATPase domain"/>
    <property type="match status" value="2"/>
</dbReference>
<proteinExistence type="evidence at transcript level"/>
<dbReference type="NCBIfam" id="TIGR02350">
    <property type="entry name" value="prok_dnaK"/>
    <property type="match status" value="1"/>
</dbReference>
<dbReference type="GO" id="GO:0051082">
    <property type="term" value="F:unfolded protein binding"/>
    <property type="evidence" value="ECO:0007669"/>
    <property type="project" value="InterPro"/>
</dbReference>
<evidence type="ECO:0000256" key="8">
    <source>
        <dbReference type="HAMAP-Rule" id="MF_00332"/>
    </source>
</evidence>
<name>A0A7V8JTI3_9BURK</name>
<evidence type="ECO:0000256" key="3">
    <source>
        <dbReference type="ARBA" id="ARBA00022553"/>
    </source>
</evidence>
<dbReference type="FunFam" id="3.30.420.40:FF:000004">
    <property type="entry name" value="Molecular chaperone DnaK"/>
    <property type="match status" value="1"/>
</dbReference>
<organism evidence="12 13">
    <name type="scientific">Herbaspirillum frisingense</name>
    <dbReference type="NCBI Taxonomy" id="92645"/>
    <lineage>
        <taxon>Bacteria</taxon>
        <taxon>Pseudomonadati</taxon>
        <taxon>Pseudomonadota</taxon>
        <taxon>Betaproteobacteria</taxon>
        <taxon>Burkholderiales</taxon>
        <taxon>Oxalobacteraceae</taxon>
        <taxon>Herbaspirillum</taxon>
    </lineage>
</organism>
<dbReference type="CDD" id="cd10234">
    <property type="entry name" value="ASKHA_NBD_HSP70_DnaK-like"/>
    <property type="match status" value="1"/>
</dbReference>
<dbReference type="Pfam" id="PF00012">
    <property type="entry name" value="HSP70"/>
    <property type="match status" value="1"/>
</dbReference>
<evidence type="ECO:0000313" key="12">
    <source>
        <dbReference type="EMBL" id="KAF1041895.1"/>
    </source>
</evidence>
<keyword evidence="7 8" id="KW-0143">Chaperone</keyword>
<gene>
    <name evidence="12" type="primary">dnaK_2</name>
    <name evidence="8" type="synonym">dnaK</name>
    <name evidence="12" type="ORF">GAK35_03035</name>
</gene>
<feature type="modified residue" description="Phosphothreonine; by autocatalysis" evidence="8">
    <location>
        <position position="200"/>
    </location>
</feature>
<accession>A0A7V8JTI3</accession>
<dbReference type="EMBL" id="WNDX01000102">
    <property type="protein sequence ID" value="KAF1041895.1"/>
    <property type="molecule type" value="Genomic_DNA"/>
</dbReference>
<dbReference type="PANTHER" id="PTHR19375">
    <property type="entry name" value="HEAT SHOCK PROTEIN 70KDA"/>
    <property type="match status" value="1"/>
</dbReference>
<feature type="compositionally biased region" description="Low complexity" evidence="11">
    <location>
        <begin position="608"/>
        <end position="624"/>
    </location>
</feature>
<dbReference type="PROSITE" id="PS00329">
    <property type="entry name" value="HSP70_2"/>
    <property type="match status" value="1"/>
</dbReference>
<evidence type="ECO:0000256" key="4">
    <source>
        <dbReference type="ARBA" id="ARBA00022741"/>
    </source>
</evidence>
<feature type="compositionally biased region" description="Basic and acidic residues" evidence="11">
    <location>
        <begin position="632"/>
        <end position="647"/>
    </location>
</feature>
<dbReference type="InterPro" id="IPR029047">
    <property type="entry name" value="HSP70_peptide-bd_sf"/>
</dbReference>
<dbReference type="InterPro" id="IPR043129">
    <property type="entry name" value="ATPase_NBD"/>
</dbReference>